<dbReference type="Proteomes" id="UP000198960">
    <property type="component" value="Unassembled WGS sequence"/>
</dbReference>
<evidence type="ECO:0000256" key="4">
    <source>
        <dbReference type="RuleBase" id="RU003707"/>
    </source>
</evidence>
<reference evidence="6" key="1">
    <citation type="submission" date="2016-10" db="EMBL/GenBank/DDBJ databases">
        <authorList>
            <person name="Varghese N."/>
            <person name="Submissions S."/>
        </authorList>
    </citation>
    <scope>NUCLEOTIDE SEQUENCE [LARGE SCALE GENOMIC DNA]</scope>
    <source>
        <strain evidence="6">DSM 45413</strain>
    </source>
</reference>
<accession>A0A1H8URL9</accession>
<dbReference type="Gene3D" id="1.10.12.10">
    <property type="entry name" value="Lyase 2-enoyl-coa Hydratase, Chain A, domain 2"/>
    <property type="match status" value="1"/>
</dbReference>
<comment type="similarity">
    <text evidence="1 4">Belongs to the enoyl-CoA hydratase/isomerase family.</text>
</comment>
<evidence type="ECO:0000256" key="3">
    <source>
        <dbReference type="ARBA" id="ARBA00023239"/>
    </source>
</evidence>
<dbReference type="PROSITE" id="PS00166">
    <property type="entry name" value="ENOYL_COA_HYDRATASE"/>
    <property type="match status" value="1"/>
</dbReference>
<evidence type="ECO:0000313" key="6">
    <source>
        <dbReference type="Proteomes" id="UP000198960"/>
    </source>
</evidence>
<dbReference type="EMBL" id="FOEE01000009">
    <property type="protein sequence ID" value="SEP05850.1"/>
    <property type="molecule type" value="Genomic_DNA"/>
</dbReference>
<dbReference type="InterPro" id="IPR014748">
    <property type="entry name" value="Enoyl-CoA_hydra_C"/>
</dbReference>
<evidence type="ECO:0000256" key="1">
    <source>
        <dbReference type="ARBA" id="ARBA00005254"/>
    </source>
</evidence>
<gene>
    <name evidence="5" type="ORF">SAMN05660991_03044</name>
</gene>
<dbReference type="GO" id="GO:0006635">
    <property type="term" value="P:fatty acid beta-oxidation"/>
    <property type="evidence" value="ECO:0007669"/>
    <property type="project" value="TreeGrafter"/>
</dbReference>
<dbReference type="SUPFAM" id="SSF52096">
    <property type="entry name" value="ClpP/crotonase"/>
    <property type="match status" value="1"/>
</dbReference>
<dbReference type="STRING" id="673521.SAMN05660991_03044"/>
<protein>
    <submittedName>
        <fullName evidence="5">Crotonobetainyl-CoA hydratase</fullName>
    </submittedName>
</protein>
<dbReference type="CDD" id="cd06558">
    <property type="entry name" value="crotonase-like"/>
    <property type="match status" value="1"/>
</dbReference>
<dbReference type="InterPro" id="IPR029045">
    <property type="entry name" value="ClpP/crotonase-like_dom_sf"/>
</dbReference>
<keyword evidence="6" id="KW-1185">Reference proteome</keyword>
<name>A0A1H8URL9_9ACTN</name>
<organism evidence="5 6">
    <name type="scientific">Trujillonella endophytica</name>
    <dbReference type="NCBI Taxonomy" id="673521"/>
    <lineage>
        <taxon>Bacteria</taxon>
        <taxon>Bacillati</taxon>
        <taxon>Actinomycetota</taxon>
        <taxon>Actinomycetes</taxon>
        <taxon>Geodermatophilales</taxon>
        <taxon>Geodermatophilaceae</taxon>
        <taxon>Trujillonella</taxon>
    </lineage>
</organism>
<dbReference type="InterPro" id="IPR001753">
    <property type="entry name" value="Enoyl-CoA_hydra/iso"/>
</dbReference>
<dbReference type="Gene3D" id="3.90.226.10">
    <property type="entry name" value="2-enoyl-CoA Hydratase, Chain A, domain 1"/>
    <property type="match status" value="1"/>
</dbReference>
<dbReference type="InterPro" id="IPR018376">
    <property type="entry name" value="Enoyl-CoA_hyd/isom_CS"/>
</dbReference>
<dbReference type="PANTHER" id="PTHR11941">
    <property type="entry name" value="ENOYL-COA HYDRATASE-RELATED"/>
    <property type="match status" value="1"/>
</dbReference>
<proteinExistence type="inferred from homology"/>
<dbReference type="PANTHER" id="PTHR11941:SF169">
    <property type="entry name" value="(7AS)-7A-METHYL-1,5-DIOXO-2,3,5,6,7,7A-HEXAHYDRO-1H-INDENE-CARBOXYL-COA HYDROLASE"/>
    <property type="match status" value="1"/>
</dbReference>
<dbReference type="RefSeq" id="WP_091945046.1">
    <property type="nucleotide sequence ID" value="NZ_FOEE01000009.1"/>
</dbReference>
<evidence type="ECO:0000256" key="2">
    <source>
        <dbReference type="ARBA" id="ARBA00023098"/>
    </source>
</evidence>
<dbReference type="Pfam" id="PF00378">
    <property type="entry name" value="ECH_1"/>
    <property type="match status" value="1"/>
</dbReference>
<dbReference type="GO" id="GO:0016829">
    <property type="term" value="F:lyase activity"/>
    <property type="evidence" value="ECO:0007669"/>
    <property type="project" value="UniProtKB-KW"/>
</dbReference>
<sequence>MSGPVHPEKVLVERRGHVLVVTINRPEVRNAVDGEVHMTIGRLLDDVEADPDVRVVVVTGAGDKAFSAGADLKANARGETVLPPGYEHWGFAGWVRHPISKPTIAAVNGAAMGGGAELLLSCDLAVAAEHAVIGLPEVTIGMIAADGGPFRALAQLPQRIGMELVLTGDPISAARALELHLVNRVVPGDEVLGAALQLADRIARNAPLAVQASKRIALGLRNGERPAERLHWELTREHAHATAGSADAKEGVRAFLEKRPPVWTGR</sequence>
<keyword evidence="3" id="KW-0456">Lyase</keyword>
<evidence type="ECO:0000313" key="5">
    <source>
        <dbReference type="EMBL" id="SEP05850.1"/>
    </source>
</evidence>
<dbReference type="OrthoDB" id="4284283at2"/>
<dbReference type="AlphaFoldDB" id="A0A1H8URL9"/>
<keyword evidence="2" id="KW-0443">Lipid metabolism</keyword>